<accession>A0A1Y5TYV3</accession>
<dbReference type="Pfam" id="PF02371">
    <property type="entry name" value="Transposase_20"/>
    <property type="match status" value="1"/>
</dbReference>
<dbReference type="GO" id="GO:0003677">
    <property type="term" value="F:DNA binding"/>
    <property type="evidence" value="ECO:0007669"/>
    <property type="project" value="InterPro"/>
</dbReference>
<feature type="domain" description="Transposase IS116/IS110/IS902 C-terminal" evidence="1">
    <location>
        <begin position="1"/>
        <end position="72"/>
    </location>
</feature>
<evidence type="ECO:0000313" key="3">
    <source>
        <dbReference type="Proteomes" id="UP000193870"/>
    </source>
</evidence>
<dbReference type="EMBL" id="FWFV01000021">
    <property type="protein sequence ID" value="SLN71955.1"/>
    <property type="molecule type" value="Genomic_DNA"/>
</dbReference>
<dbReference type="PANTHER" id="PTHR33055:SF3">
    <property type="entry name" value="PUTATIVE TRANSPOSASE FOR IS117-RELATED"/>
    <property type="match status" value="1"/>
</dbReference>
<evidence type="ECO:0000259" key="1">
    <source>
        <dbReference type="Pfam" id="PF02371"/>
    </source>
</evidence>
<proteinExistence type="predicted"/>
<dbReference type="GO" id="GO:0006313">
    <property type="term" value="P:DNA transposition"/>
    <property type="evidence" value="ECO:0007669"/>
    <property type="project" value="InterPro"/>
</dbReference>
<evidence type="ECO:0000313" key="2">
    <source>
        <dbReference type="EMBL" id="SLN71955.1"/>
    </source>
</evidence>
<dbReference type="AlphaFoldDB" id="A0A1Y5TYV3"/>
<dbReference type="InterPro" id="IPR003346">
    <property type="entry name" value="Transposase_20"/>
</dbReference>
<reference evidence="2 3" key="1">
    <citation type="submission" date="2017-03" db="EMBL/GenBank/DDBJ databases">
        <authorList>
            <person name="Afonso C.L."/>
            <person name="Miller P.J."/>
            <person name="Scott M.A."/>
            <person name="Spackman E."/>
            <person name="Goraichik I."/>
            <person name="Dimitrov K.M."/>
            <person name="Suarez D.L."/>
            <person name="Swayne D.E."/>
        </authorList>
    </citation>
    <scope>NUCLEOTIDE SEQUENCE [LARGE SCALE GENOMIC DNA]</scope>
    <source>
        <strain evidence="2 3">CECT 7066</strain>
    </source>
</reference>
<gene>
    <name evidence="2" type="ORF">PAM7066_03701</name>
</gene>
<organism evidence="2 3">
    <name type="scientific">Palleronia marisminoris</name>
    <dbReference type="NCBI Taxonomy" id="315423"/>
    <lineage>
        <taxon>Bacteria</taxon>
        <taxon>Pseudomonadati</taxon>
        <taxon>Pseudomonadota</taxon>
        <taxon>Alphaproteobacteria</taxon>
        <taxon>Rhodobacterales</taxon>
        <taxon>Roseobacteraceae</taxon>
        <taxon>Palleronia</taxon>
    </lineage>
</organism>
<dbReference type="STRING" id="315423.SAMN04488020_1239"/>
<name>A0A1Y5TYV3_9RHOB</name>
<dbReference type="Proteomes" id="UP000193870">
    <property type="component" value="Unassembled WGS sequence"/>
</dbReference>
<keyword evidence="3" id="KW-1185">Reference proteome</keyword>
<protein>
    <submittedName>
        <fullName evidence="2">Transposase IS116/IS110/IS902 family protein</fullName>
    </submittedName>
</protein>
<dbReference type="GO" id="GO:0004803">
    <property type="term" value="F:transposase activity"/>
    <property type="evidence" value="ECO:0007669"/>
    <property type="project" value="InterPro"/>
</dbReference>
<dbReference type="InterPro" id="IPR047650">
    <property type="entry name" value="Transpos_IS110"/>
</dbReference>
<sequence>MPGVGPVTAGAIAAFAPNLDVFDSGRNFAAWLGLVPRQRSTGGKARLGAVSKMGQTDIRRLLIVGAMSVIRWVVRKGGSTNRWLADLVARKPKMVAAVALANKMARMTWAMSVKQEDYRMA</sequence>
<dbReference type="PANTHER" id="PTHR33055">
    <property type="entry name" value="TRANSPOSASE FOR INSERTION SEQUENCE ELEMENT IS1111A"/>
    <property type="match status" value="1"/>
</dbReference>